<dbReference type="VEuPathDB" id="FungiDB:LEMA_uP055670.1"/>
<sequence length="67" mass="7249">MDSASLLGCERIKSAILSEARAVFAASLQTFHSKPLEFDVVVESTINGISHSYKARVIAYDCSSLIT</sequence>
<protein>
    <submittedName>
        <fullName evidence="1">Predicted protein</fullName>
    </submittedName>
</protein>
<evidence type="ECO:0000313" key="1">
    <source>
        <dbReference type="EMBL" id="CBX92861.1"/>
    </source>
</evidence>
<accession>E4ZMJ2</accession>
<dbReference type="InParanoid" id="E4ZMJ2"/>
<dbReference type="AlphaFoldDB" id="E4ZMJ2"/>
<dbReference type="EMBL" id="FP929094">
    <property type="protein sequence ID" value="CBX92861.1"/>
    <property type="molecule type" value="Genomic_DNA"/>
</dbReference>
<dbReference type="GeneID" id="13287294"/>
<proteinExistence type="predicted"/>
<keyword evidence="2" id="KW-1185">Reference proteome</keyword>
<reference evidence="2" key="1">
    <citation type="journal article" date="2011" name="Nat. Commun.">
        <title>Effector diversification within compartments of the Leptosphaeria maculans genome affected by Repeat-Induced Point mutations.</title>
        <authorList>
            <person name="Rouxel T."/>
            <person name="Grandaubert J."/>
            <person name="Hane J.K."/>
            <person name="Hoede C."/>
            <person name="van de Wouw A.P."/>
            <person name="Couloux A."/>
            <person name="Dominguez V."/>
            <person name="Anthouard V."/>
            <person name="Bally P."/>
            <person name="Bourras S."/>
            <person name="Cozijnsen A.J."/>
            <person name="Ciuffetti L.M."/>
            <person name="Degrave A."/>
            <person name="Dilmaghani A."/>
            <person name="Duret L."/>
            <person name="Fudal I."/>
            <person name="Goodwin S.B."/>
            <person name="Gout L."/>
            <person name="Glaser N."/>
            <person name="Linglin J."/>
            <person name="Kema G.H.J."/>
            <person name="Lapalu N."/>
            <person name="Lawrence C.B."/>
            <person name="May K."/>
            <person name="Meyer M."/>
            <person name="Ollivier B."/>
            <person name="Poulain J."/>
            <person name="Schoch C.L."/>
            <person name="Simon A."/>
            <person name="Spatafora J.W."/>
            <person name="Stachowiak A."/>
            <person name="Turgeon B.G."/>
            <person name="Tyler B.M."/>
            <person name="Vincent D."/>
            <person name="Weissenbach J."/>
            <person name="Amselem J."/>
            <person name="Quesneville H."/>
            <person name="Oliver R.P."/>
            <person name="Wincker P."/>
            <person name="Balesdent M.-H."/>
            <person name="Howlett B.J."/>
        </authorList>
    </citation>
    <scope>NUCLEOTIDE SEQUENCE [LARGE SCALE GENOMIC DNA]</scope>
    <source>
        <strain evidence="2">JN3 / isolate v23.1.3 / race Av1-4-5-6-7-8</strain>
    </source>
</reference>
<name>E4ZMJ2_LEPMJ</name>
<gene>
    <name evidence="1" type="ORF">LEMA_uP055670.1</name>
</gene>
<dbReference type="HOGENOM" id="CLU_2812849_0_0_1"/>
<organism evidence="2">
    <name type="scientific">Leptosphaeria maculans (strain JN3 / isolate v23.1.3 / race Av1-4-5-6-7-8)</name>
    <name type="common">Blackleg fungus</name>
    <name type="synonym">Phoma lingam</name>
    <dbReference type="NCBI Taxonomy" id="985895"/>
    <lineage>
        <taxon>Eukaryota</taxon>
        <taxon>Fungi</taxon>
        <taxon>Dikarya</taxon>
        <taxon>Ascomycota</taxon>
        <taxon>Pezizomycotina</taxon>
        <taxon>Dothideomycetes</taxon>
        <taxon>Pleosporomycetidae</taxon>
        <taxon>Pleosporales</taxon>
        <taxon>Pleosporineae</taxon>
        <taxon>Leptosphaeriaceae</taxon>
        <taxon>Plenodomus</taxon>
        <taxon>Plenodomus lingam/Leptosphaeria maculans species complex</taxon>
    </lineage>
</organism>
<dbReference type="Proteomes" id="UP000002668">
    <property type="component" value="Genome"/>
</dbReference>
<evidence type="ECO:0000313" key="2">
    <source>
        <dbReference type="Proteomes" id="UP000002668"/>
    </source>
</evidence>